<keyword evidence="3" id="KW-1185">Reference proteome</keyword>
<dbReference type="EMBL" id="CP028890">
    <property type="protein sequence ID" value="AYE37082.1"/>
    <property type="molecule type" value="Genomic_DNA"/>
</dbReference>
<dbReference type="RefSeq" id="WP_120105003.1">
    <property type="nucleotide sequence ID" value="NZ_CP028890.1"/>
</dbReference>
<evidence type="ECO:0000256" key="1">
    <source>
        <dbReference type="SAM" id="Phobius"/>
    </source>
</evidence>
<dbReference type="Proteomes" id="UP000275571">
    <property type="component" value="Plasmid lp34"/>
</dbReference>
<sequence length="452" mass="51835">MHLIKLMTAILSLLVVVPNSYSYNHLFQHRNDGVDKYNIELLNDSYGFSFSDFFDDLRSGSIVFTFESKYNFTLNIETHSFTYRGYKDDPIAVQTRTDIIELGALYFFPFTLIKDSSYFGHIDFGIGFKNLLYGNWGGALTQNTLHLLVRQTRPAPVAYEPYNYRGFISSAFLYSYGGLLLLENYLDFSYFADFFAKISFGVDLRNKDIGLVTKLFFQTQNKIDEIKAYAITQEAESGLGIQYKLYSKNFTSVNTIHIENFSSNNRFFSVGGFGVIFTKEYDTPQQHAIFALSNLFSFAYEWMIPFQIRSILYYSLTPQLKSYAAIATNYDINLPDKDSFTNRFSSGISFTLLSHSLFSLYIAYGIFLSFNKYNTDIKSVYRPIAVKDTIQLGSEAELGSLIKLFSFNNTSYSLKLFSKLNYSPLIYNLNTASLLEYNFTFNYLGIGLVVKS</sequence>
<keyword evidence="1" id="KW-1133">Transmembrane helix</keyword>
<organism evidence="2 3">
    <name type="scientific">Borrelia turcica IST7</name>
    <dbReference type="NCBI Taxonomy" id="1104446"/>
    <lineage>
        <taxon>Bacteria</taxon>
        <taxon>Pseudomonadati</taxon>
        <taxon>Spirochaetota</taxon>
        <taxon>Spirochaetia</taxon>
        <taxon>Spirochaetales</taxon>
        <taxon>Borreliaceae</taxon>
        <taxon>Borrelia</taxon>
    </lineage>
</organism>
<dbReference type="AlphaFoldDB" id="A0A386PPL9"/>
<accession>A0A386PPL9</accession>
<dbReference type="KEGG" id="btur:DB313_06160"/>
<gene>
    <name evidence="2" type="ORF">DB313_06160</name>
</gene>
<reference evidence="2 3" key="1">
    <citation type="journal article" date="2018" name="Infect. Genet. Evol.">
        <title>Genome-wide analysis of Borrelia turcica and 'Candidatus Borrelia tachyglossi' shows relapsing fever-like genomes with unique genomic links to Lyme disease Borrelia.</title>
        <authorList>
            <person name="Gofton A.W."/>
            <person name="Margos G."/>
            <person name="Fingerle V."/>
            <person name="Hepner S."/>
            <person name="Loh S.M."/>
            <person name="Ryan U."/>
            <person name="Irwin P."/>
            <person name="Oskam C.L."/>
        </authorList>
    </citation>
    <scope>NUCLEOTIDE SEQUENCE [LARGE SCALE GENOMIC DNA]</scope>
    <source>
        <strain evidence="2 3">IST7</strain>
        <plasmid evidence="2">lp34</plasmid>
    </source>
</reference>
<keyword evidence="2" id="KW-0614">Plasmid</keyword>
<protein>
    <submittedName>
        <fullName evidence="2">Uncharacterized protein</fullName>
    </submittedName>
</protein>
<evidence type="ECO:0000313" key="2">
    <source>
        <dbReference type="EMBL" id="AYE37082.1"/>
    </source>
</evidence>
<keyword evidence="1" id="KW-0812">Transmembrane</keyword>
<geneLocation type="plasmid" evidence="2 3">
    <name>lp34</name>
</geneLocation>
<name>A0A386PPL9_9SPIR</name>
<dbReference type="OrthoDB" id="350935at2"/>
<keyword evidence="1" id="KW-0472">Membrane</keyword>
<proteinExistence type="predicted"/>
<feature type="transmembrane region" description="Helical" evidence="1">
    <location>
        <begin position="347"/>
        <end position="370"/>
    </location>
</feature>
<evidence type="ECO:0000313" key="3">
    <source>
        <dbReference type="Proteomes" id="UP000275571"/>
    </source>
</evidence>